<feature type="domain" description="HTH merR-type" evidence="1">
    <location>
        <begin position="50"/>
        <end position="103"/>
    </location>
</feature>
<dbReference type="GO" id="GO:0006355">
    <property type="term" value="P:regulation of DNA-templated transcription"/>
    <property type="evidence" value="ECO:0007669"/>
    <property type="project" value="InterPro"/>
</dbReference>
<reference evidence="3 5" key="2">
    <citation type="submission" date="2018-04" db="EMBL/GenBank/DDBJ databases">
        <title>Whole genome sequence comparison of clinical and drinking water Legionella pneumophila isolates.</title>
        <authorList>
            <person name="Garner E."/>
        </authorList>
    </citation>
    <scope>NUCLEOTIDE SEQUENCE [LARGE SCALE GENOMIC DNA]</scope>
    <source>
        <strain evidence="3 5">WH02</strain>
    </source>
</reference>
<dbReference type="InterPro" id="IPR009061">
    <property type="entry name" value="DNA-bd_dom_put_sf"/>
</dbReference>
<dbReference type="AlphaFoldDB" id="A0AB38N2V2"/>
<dbReference type="EMBL" id="QFGG01000014">
    <property type="protein sequence ID" value="TID40066.1"/>
    <property type="molecule type" value="Genomic_DNA"/>
</dbReference>
<evidence type="ECO:0000259" key="1">
    <source>
        <dbReference type="Pfam" id="PF13411"/>
    </source>
</evidence>
<protein>
    <recommendedName>
        <fullName evidence="1">HTH merR-type domain-containing protein</fullName>
    </recommendedName>
</protein>
<keyword evidence="4" id="KW-1185">Reference proteome</keyword>
<gene>
    <name evidence="2" type="ORF">DB745_12185</name>
    <name evidence="3" type="ORF">DIZ81_13320</name>
</gene>
<dbReference type="EMBL" id="QCXM01000013">
    <property type="protein sequence ID" value="PUT46051.1"/>
    <property type="molecule type" value="Genomic_DNA"/>
</dbReference>
<evidence type="ECO:0000313" key="5">
    <source>
        <dbReference type="Proteomes" id="UP000306421"/>
    </source>
</evidence>
<dbReference type="GO" id="GO:0003677">
    <property type="term" value="F:DNA binding"/>
    <property type="evidence" value="ECO:0007669"/>
    <property type="project" value="InterPro"/>
</dbReference>
<dbReference type="Gene3D" id="1.10.1660.10">
    <property type="match status" value="1"/>
</dbReference>
<proteinExistence type="predicted"/>
<name>A0AB38N2V2_9GAMM</name>
<comment type="caution">
    <text evidence="3">The sequence shown here is derived from an EMBL/GenBank/DDBJ whole genome shotgun (WGS) entry which is preliminary data.</text>
</comment>
<dbReference type="Pfam" id="PF13411">
    <property type="entry name" value="MerR_1"/>
    <property type="match status" value="1"/>
</dbReference>
<evidence type="ECO:0000313" key="3">
    <source>
        <dbReference type="EMBL" id="TID40066.1"/>
    </source>
</evidence>
<dbReference type="Proteomes" id="UP000251035">
    <property type="component" value="Unassembled WGS sequence"/>
</dbReference>
<dbReference type="Proteomes" id="UP000306421">
    <property type="component" value="Unassembled WGS sequence"/>
</dbReference>
<evidence type="ECO:0000313" key="4">
    <source>
        <dbReference type="Proteomes" id="UP000251035"/>
    </source>
</evidence>
<accession>A0AB38N2V2</accession>
<dbReference type="InterPro" id="IPR000551">
    <property type="entry name" value="MerR-type_HTH_dom"/>
</dbReference>
<dbReference type="RefSeq" id="WP_108294881.1">
    <property type="nucleotide sequence ID" value="NZ_JAWVLH010000001.1"/>
</dbReference>
<evidence type="ECO:0000313" key="2">
    <source>
        <dbReference type="EMBL" id="PUT46051.1"/>
    </source>
</evidence>
<dbReference type="SUPFAM" id="SSF46955">
    <property type="entry name" value="Putative DNA-binding domain"/>
    <property type="match status" value="1"/>
</dbReference>
<organism evidence="3 5">
    <name type="scientific">Legionella taurinensis</name>
    <dbReference type="NCBI Taxonomy" id="70611"/>
    <lineage>
        <taxon>Bacteria</taxon>
        <taxon>Pseudomonadati</taxon>
        <taxon>Pseudomonadota</taxon>
        <taxon>Gammaproteobacteria</taxon>
        <taxon>Legionellales</taxon>
        <taxon>Legionellaceae</taxon>
        <taxon>Legionella</taxon>
    </lineage>
</organism>
<sequence length="268" mass="31175">MDKIDLDKFSRILCDDAFLCNLGQFLEAKERGDETVTFLIEKKFNIKNVESTYRIINHWSKLGLFDDSRTDNKGWRKFSIVDMVWLRVLMELRTFGLSLEKMKKGYEIIKNKIAIFEFGIASCMMKRGINLIIFKDGHIEITTRNAVALSESARYFNETSYIVISLNRCLELVFPNRKYTAELDAIELSKKEIFLLEKLRLGQYDQIVLKMTNGDMKFIDTTIKHFDIGKLTDILNNVSNGSFKIKKAKGKTVYVEETMKNKLDELVL</sequence>
<reference evidence="2 4" key="1">
    <citation type="submission" date="2018-04" db="EMBL/GenBank/DDBJ databases">
        <title>Whole genome sequence comparison of clinical and drinking water Legionella pneumophila isolates associated with the Flint Water Crisis.</title>
        <authorList>
            <person name="Garner E."/>
            <person name="Brown C."/>
            <person name="Schwake O."/>
            <person name="Coil D."/>
            <person name="Jospin G."/>
            <person name="Eisen J."/>
            <person name="Edwards M."/>
            <person name="Pruden A."/>
        </authorList>
    </citation>
    <scope>NUCLEOTIDE SEQUENCE [LARGE SCALE GENOMIC DNA]</scope>
    <source>
        <strain evidence="2 4">Genessee03</strain>
    </source>
</reference>